<proteinExistence type="predicted"/>
<reference evidence="1 2" key="1">
    <citation type="journal article" date="2016" name="Nat. Commun.">
        <title>Thousands of microbial genomes shed light on interconnected biogeochemical processes in an aquifer system.</title>
        <authorList>
            <person name="Anantharaman K."/>
            <person name="Brown C.T."/>
            <person name="Hug L.A."/>
            <person name="Sharon I."/>
            <person name="Castelle C.J."/>
            <person name="Probst A.J."/>
            <person name="Thomas B.C."/>
            <person name="Singh A."/>
            <person name="Wilkins M.J."/>
            <person name="Karaoz U."/>
            <person name="Brodie E.L."/>
            <person name="Williams K.H."/>
            <person name="Hubbard S.S."/>
            <person name="Banfield J.F."/>
        </authorList>
    </citation>
    <scope>NUCLEOTIDE SEQUENCE [LARGE SCALE GENOMIC DNA]</scope>
</reference>
<evidence type="ECO:0000313" key="2">
    <source>
        <dbReference type="Proteomes" id="UP000179266"/>
    </source>
</evidence>
<comment type="caution">
    <text evidence="1">The sequence shown here is derived from an EMBL/GenBank/DDBJ whole genome shotgun (WGS) entry which is preliminary data.</text>
</comment>
<name>A0A1F7RSP6_9BACT</name>
<dbReference type="EMBL" id="MGDD01000218">
    <property type="protein sequence ID" value="OGL44575.1"/>
    <property type="molecule type" value="Genomic_DNA"/>
</dbReference>
<gene>
    <name evidence="1" type="ORF">A2161_01920</name>
</gene>
<evidence type="ECO:0000313" key="1">
    <source>
        <dbReference type="EMBL" id="OGL44575.1"/>
    </source>
</evidence>
<dbReference type="Proteomes" id="UP000179266">
    <property type="component" value="Unassembled WGS sequence"/>
</dbReference>
<protein>
    <submittedName>
        <fullName evidence="1">Uncharacterized protein</fullName>
    </submittedName>
</protein>
<organism evidence="1 2">
    <name type="scientific">Candidatus Schekmanbacteria bacterium RBG_13_48_7</name>
    <dbReference type="NCBI Taxonomy" id="1817878"/>
    <lineage>
        <taxon>Bacteria</taxon>
        <taxon>Candidatus Schekmaniibacteriota</taxon>
    </lineage>
</organism>
<sequence length="150" mass="17719">MINLNIFKKSEFKDLFPLKSYSGKVCSFLKKTSKSDKGRISEVIDPVKNWNRKKSRNNKINGKYVRVSQKNISEHFFLQMWLNKKEYNKEKAVSQIIPKHIKRINLKSSRYIHRASPGFPGMSIDGYRWNHMKRPSAIPGKTSFLNDRLW</sequence>
<dbReference type="AlphaFoldDB" id="A0A1F7RSP6"/>
<accession>A0A1F7RSP6</accession>